<organism evidence="11 12">
    <name type="scientific">Salipaludibacillus agaradhaerens</name>
    <name type="common">Bacillus agaradhaerens</name>
    <dbReference type="NCBI Taxonomy" id="76935"/>
    <lineage>
        <taxon>Bacteria</taxon>
        <taxon>Bacillati</taxon>
        <taxon>Bacillota</taxon>
        <taxon>Bacilli</taxon>
        <taxon>Bacillales</taxon>
        <taxon>Bacillaceae</taxon>
    </lineage>
</organism>
<name>A0A9Q4B5H7_SALAG</name>
<dbReference type="Pfam" id="PF22673">
    <property type="entry name" value="MCP-like_PDC_1"/>
    <property type="match status" value="1"/>
</dbReference>
<dbReference type="SUPFAM" id="SSF58104">
    <property type="entry name" value="Methyl-accepting chemotaxis protein (MCP) signaling domain"/>
    <property type="match status" value="1"/>
</dbReference>
<dbReference type="InterPro" id="IPR004089">
    <property type="entry name" value="MCPsignal_dom"/>
</dbReference>
<evidence type="ECO:0000256" key="1">
    <source>
        <dbReference type="ARBA" id="ARBA00004236"/>
    </source>
</evidence>
<dbReference type="AlphaFoldDB" id="A0A9Q4B5H7"/>
<keyword evidence="12" id="KW-1185">Reference proteome</keyword>
<feature type="compositionally biased region" description="Polar residues" evidence="7">
    <location>
        <begin position="545"/>
        <end position="554"/>
    </location>
</feature>
<dbReference type="Gene3D" id="1.10.287.950">
    <property type="entry name" value="Methyl-accepting chemotaxis protein"/>
    <property type="match status" value="1"/>
</dbReference>
<dbReference type="PROSITE" id="PS50885">
    <property type="entry name" value="HAMP"/>
    <property type="match status" value="1"/>
</dbReference>
<feature type="domain" description="HAMP" evidence="10">
    <location>
        <begin position="323"/>
        <end position="375"/>
    </location>
</feature>
<proteinExistence type="inferred from homology"/>
<dbReference type="GO" id="GO:0005886">
    <property type="term" value="C:plasma membrane"/>
    <property type="evidence" value="ECO:0007669"/>
    <property type="project" value="UniProtKB-SubCell"/>
</dbReference>
<feature type="transmembrane region" description="Helical" evidence="8">
    <location>
        <begin position="299"/>
        <end position="322"/>
    </location>
</feature>
<dbReference type="PANTHER" id="PTHR32089:SF112">
    <property type="entry name" value="LYSOZYME-LIKE PROTEIN-RELATED"/>
    <property type="match status" value="1"/>
</dbReference>
<feature type="compositionally biased region" description="Basic and acidic residues" evidence="7">
    <location>
        <begin position="677"/>
        <end position="686"/>
    </location>
</feature>
<evidence type="ECO:0000256" key="2">
    <source>
        <dbReference type="ARBA" id="ARBA00022475"/>
    </source>
</evidence>
<dbReference type="CDD" id="cd06225">
    <property type="entry name" value="HAMP"/>
    <property type="match status" value="1"/>
</dbReference>
<evidence type="ECO:0000256" key="5">
    <source>
        <dbReference type="ARBA" id="ARBA00029447"/>
    </source>
</evidence>
<protein>
    <submittedName>
        <fullName evidence="11">Methyl-accepting chemotaxis protein</fullName>
    </submittedName>
</protein>
<feature type="domain" description="Methyl-accepting transducer" evidence="9">
    <location>
        <begin position="394"/>
        <end position="651"/>
    </location>
</feature>
<dbReference type="SUPFAM" id="SSF103190">
    <property type="entry name" value="Sensory domain-like"/>
    <property type="match status" value="1"/>
</dbReference>
<dbReference type="Gene3D" id="3.30.450.20">
    <property type="entry name" value="PAS domain"/>
    <property type="match status" value="2"/>
</dbReference>
<dbReference type="PANTHER" id="PTHR32089">
    <property type="entry name" value="METHYL-ACCEPTING CHEMOTAXIS PROTEIN MCPB"/>
    <property type="match status" value="1"/>
</dbReference>
<accession>A0A9Q4B5H7</accession>
<sequence length="696" mass="75681">MKRKSSIQKKILIFVPVVIVAIVTLSLFSYFFAESQLQAQISEKMDHLSSEVVNDIDRQLISHQRLGESLSSVAGANGTDFSHDDYHALFERMLPLNEDTFGMGVWFEPYAHDSDTEYMGPYAYKDGENVVFTDEYETAEYDYPSHEWYIAGAESGEVSWTAPYFDEALDTTLITTSIPFYSHTGSLAGVISSDIDIGNLQTIVETIDTGTESGETFLLGSGEEFIVHPDGGTQLEVTVADDGELSSLHDAMATQASGVHTVALSSGDAHVYYEHIPRTDWTLGLVIPDDEAYAALNQLLLQIIIVSVVIILVFVMIALIIAKKITKPVKQLNDEVSKVASGDLSVHLEPSTSDEIGELTDNFNGMVKNIRELVTSVKTSIHTVADSTEQLSAVSEETTASSEEINRAMSDAANGASEAANHAESTNEQTVSLSEQLTNLVKQTNQLKGFSGDVQSLNEQGLTQMGLLKEKSTASKNVVMSVETVIQKLSAKMTEIGTIVNTISDISEQTNLLALNASIEAARAGEQGKGFAVVADEVRKLAEQTSQATENISHTIKKVQSESKDAEKQISSSREMSEAQNKAAEDSSQLFETISEKNDQMIKAIGEIGKDIDNIDAYKDNVVESISHIAAILQESAAASEEVSASTEEQLKALRTITTSAENLQESGEALERLIQRFSTERHESVEGEGDVEETP</sequence>
<dbReference type="EMBL" id="JABXYM010000002">
    <property type="protein sequence ID" value="MCR6098714.1"/>
    <property type="molecule type" value="Genomic_DNA"/>
</dbReference>
<feature type="compositionally biased region" description="Polar residues" evidence="7">
    <location>
        <begin position="569"/>
        <end position="588"/>
    </location>
</feature>
<evidence type="ECO:0000313" key="11">
    <source>
        <dbReference type="EMBL" id="MCR6098714.1"/>
    </source>
</evidence>
<evidence type="ECO:0000256" key="4">
    <source>
        <dbReference type="ARBA" id="ARBA00023224"/>
    </source>
</evidence>
<evidence type="ECO:0000256" key="7">
    <source>
        <dbReference type="SAM" id="MobiDB-lite"/>
    </source>
</evidence>
<feature type="region of interest" description="Disordered" evidence="7">
    <location>
        <begin position="677"/>
        <end position="696"/>
    </location>
</feature>
<dbReference type="Gene3D" id="6.10.340.10">
    <property type="match status" value="1"/>
</dbReference>
<dbReference type="SMART" id="SM00304">
    <property type="entry name" value="HAMP"/>
    <property type="match status" value="1"/>
</dbReference>
<comment type="caution">
    <text evidence="11">The sequence shown here is derived from an EMBL/GenBank/DDBJ whole genome shotgun (WGS) entry which is preliminary data.</text>
</comment>
<comment type="subcellular location">
    <subcellularLocation>
        <location evidence="1">Cell membrane</location>
    </subcellularLocation>
</comment>
<dbReference type="Pfam" id="PF00672">
    <property type="entry name" value="HAMP"/>
    <property type="match status" value="1"/>
</dbReference>
<feature type="transmembrane region" description="Helical" evidence="8">
    <location>
        <begin position="12"/>
        <end position="33"/>
    </location>
</feature>
<gene>
    <name evidence="11" type="ORF">HXA33_19580</name>
</gene>
<keyword evidence="4 6" id="KW-0807">Transducer</keyword>
<reference evidence="11" key="1">
    <citation type="submission" date="2020-06" db="EMBL/GenBank/DDBJ databases">
        <title>Insight into the genomes of haloalkaliphilic bacilli from Kenyan soda lakes.</title>
        <authorList>
            <person name="Mwirichia R."/>
            <person name="Villamizar G.C."/>
            <person name="Poehlein A."/>
            <person name="Mugweru J."/>
            <person name="Kipnyargis A."/>
            <person name="Kiplimo D."/>
            <person name="Orwa P."/>
            <person name="Daniel R."/>
        </authorList>
    </citation>
    <scope>NUCLEOTIDE SEQUENCE</scope>
    <source>
        <strain evidence="11">B1096_S55</strain>
    </source>
</reference>
<dbReference type="CDD" id="cd11386">
    <property type="entry name" value="MCP_signal"/>
    <property type="match status" value="1"/>
</dbReference>
<keyword evidence="3 8" id="KW-0472">Membrane</keyword>
<dbReference type="CDD" id="cd12913">
    <property type="entry name" value="PDC1_MCP_like"/>
    <property type="match status" value="1"/>
</dbReference>
<evidence type="ECO:0000259" key="10">
    <source>
        <dbReference type="PROSITE" id="PS50885"/>
    </source>
</evidence>
<comment type="similarity">
    <text evidence="5">Belongs to the methyl-accepting chemotaxis (MCP) protein family.</text>
</comment>
<feature type="region of interest" description="Disordered" evidence="7">
    <location>
        <begin position="545"/>
        <end position="588"/>
    </location>
</feature>
<dbReference type="SMART" id="SM00283">
    <property type="entry name" value="MA"/>
    <property type="match status" value="1"/>
</dbReference>
<dbReference type="RefSeq" id="WP_257823103.1">
    <property type="nucleotide sequence ID" value="NZ_JABXYM010000002.1"/>
</dbReference>
<feature type="compositionally biased region" description="Basic and acidic residues" evidence="7">
    <location>
        <begin position="559"/>
        <end position="568"/>
    </location>
</feature>
<dbReference type="Pfam" id="PF00015">
    <property type="entry name" value="MCPsignal"/>
    <property type="match status" value="1"/>
</dbReference>
<feature type="compositionally biased region" description="Acidic residues" evidence="7">
    <location>
        <begin position="687"/>
        <end position="696"/>
    </location>
</feature>
<dbReference type="PROSITE" id="PS50111">
    <property type="entry name" value="CHEMOTAXIS_TRANSDUC_2"/>
    <property type="match status" value="1"/>
</dbReference>
<evidence type="ECO:0000313" key="12">
    <source>
        <dbReference type="Proteomes" id="UP001057753"/>
    </source>
</evidence>
<dbReference type="InterPro" id="IPR003660">
    <property type="entry name" value="HAMP_dom"/>
</dbReference>
<dbReference type="InterPro" id="IPR029151">
    <property type="entry name" value="Sensor-like_sf"/>
</dbReference>
<keyword evidence="8" id="KW-0812">Transmembrane</keyword>
<evidence type="ECO:0000259" key="9">
    <source>
        <dbReference type="PROSITE" id="PS50111"/>
    </source>
</evidence>
<dbReference type="GO" id="GO:0007165">
    <property type="term" value="P:signal transduction"/>
    <property type="evidence" value="ECO:0007669"/>
    <property type="project" value="UniProtKB-KW"/>
</dbReference>
<dbReference type="CDD" id="cd12912">
    <property type="entry name" value="PDC2_MCP_like"/>
    <property type="match status" value="1"/>
</dbReference>
<keyword evidence="8" id="KW-1133">Transmembrane helix</keyword>
<evidence type="ECO:0000256" key="8">
    <source>
        <dbReference type="SAM" id="Phobius"/>
    </source>
</evidence>
<evidence type="ECO:0000256" key="3">
    <source>
        <dbReference type="ARBA" id="ARBA00023136"/>
    </source>
</evidence>
<evidence type="ECO:0000256" key="6">
    <source>
        <dbReference type="PROSITE-ProRule" id="PRU00284"/>
    </source>
</evidence>
<keyword evidence="2" id="KW-1003">Cell membrane</keyword>
<dbReference type="Proteomes" id="UP001057753">
    <property type="component" value="Unassembled WGS sequence"/>
</dbReference>